<evidence type="ECO:0000256" key="1">
    <source>
        <dbReference type="SAM" id="MobiDB-lite"/>
    </source>
</evidence>
<feature type="transmembrane region" description="Helical" evidence="2">
    <location>
        <begin position="30"/>
        <end position="48"/>
    </location>
</feature>
<dbReference type="Pfam" id="PF10717">
    <property type="entry name" value="ODV-E18"/>
    <property type="match status" value="1"/>
</dbReference>
<keyword evidence="4" id="KW-1185">Reference proteome</keyword>
<accession>A0A288QYK6</accession>
<dbReference type="KEGG" id="vg:65101834"/>
<keyword evidence="2" id="KW-0472">Membrane</keyword>
<organism evidence="3 4">
    <name type="scientific">Cyclophragma undans nucleopolyhedrovirus</name>
    <dbReference type="NCBI Taxonomy" id="1906244"/>
    <lineage>
        <taxon>Viruses</taxon>
        <taxon>Viruses incertae sedis</taxon>
        <taxon>Naldaviricetes</taxon>
        <taxon>Lefavirales</taxon>
        <taxon>Baculoviridae</taxon>
        <taxon>Alphabaculovirus</taxon>
        <taxon>Alphabaculovirus cycundantis</taxon>
    </lineage>
</organism>
<dbReference type="Proteomes" id="UP000502721">
    <property type="component" value="Segment"/>
</dbReference>
<dbReference type="GeneID" id="65101834"/>
<dbReference type="EMBL" id="KT957089">
    <property type="protein sequence ID" value="AOT85484.1"/>
    <property type="molecule type" value="Genomic_DNA"/>
</dbReference>
<feature type="compositionally biased region" description="Low complexity" evidence="1">
    <location>
        <begin position="52"/>
        <end position="66"/>
    </location>
</feature>
<sequence>MIYTDPATGTTTNTEMANNTNFLNRLTPNTFLTILVAVIIIALVIMFIQSSSNGNNSSSPNQNPQPMGFVNPLNATMRANPFVNTPQRQML</sequence>
<evidence type="ECO:0000313" key="3">
    <source>
        <dbReference type="EMBL" id="AOT85484.1"/>
    </source>
</evidence>
<dbReference type="RefSeq" id="YP_010086616.1">
    <property type="nucleotide sequence ID" value="NC_055467.1"/>
</dbReference>
<dbReference type="InterPro" id="IPR019655">
    <property type="entry name" value="Baculo_ODV-E18"/>
</dbReference>
<protein>
    <submittedName>
        <fullName evidence="3">Odv-e18</fullName>
    </submittedName>
</protein>
<keyword evidence="2" id="KW-1133">Transmembrane helix</keyword>
<name>A0A288QYK6_9ABAC</name>
<evidence type="ECO:0000256" key="2">
    <source>
        <dbReference type="SAM" id="Phobius"/>
    </source>
</evidence>
<proteinExistence type="predicted"/>
<evidence type="ECO:0000313" key="4">
    <source>
        <dbReference type="Proteomes" id="UP000502721"/>
    </source>
</evidence>
<feature type="region of interest" description="Disordered" evidence="1">
    <location>
        <begin position="52"/>
        <end position="73"/>
    </location>
</feature>
<reference evidence="3" key="1">
    <citation type="submission" date="2018-05" db="EMBL/GenBank/DDBJ databases">
        <title>Genome sequence and analysis of Cyclophragma undans nucleopolyhedrovirus: a distinct group I alphabaculovirus.</title>
        <authorList>
            <person name="Zhu Z."/>
            <person name="Yin F."/>
            <person name="Liu X."/>
            <person name="Hou D."/>
            <person name="Wang J."/>
            <person name="Zhang L."/>
            <person name="Arif B."/>
            <person name="Wang H."/>
            <person name="Deng F."/>
            <person name="Hu Z."/>
        </authorList>
    </citation>
    <scope>NUCLEOTIDE SEQUENCE [LARGE SCALE GENOMIC DNA]</scope>
    <source>
        <strain evidence="3">Whiov</strain>
    </source>
</reference>
<dbReference type="GO" id="GO:0019031">
    <property type="term" value="C:viral envelope"/>
    <property type="evidence" value="ECO:0007669"/>
    <property type="project" value="InterPro"/>
</dbReference>
<keyword evidence="2" id="KW-0812">Transmembrane</keyword>